<dbReference type="InterPro" id="IPR036844">
    <property type="entry name" value="Hint_dom_sf"/>
</dbReference>
<dbReference type="SUPFAM" id="SSF51294">
    <property type="entry name" value="Hedgehog/intein (Hint) domain"/>
    <property type="match status" value="1"/>
</dbReference>
<organism evidence="3 4">
    <name type="scientific">Tritonibacter mobilis F1926</name>
    <dbReference type="NCBI Taxonomy" id="1265309"/>
    <lineage>
        <taxon>Bacteria</taxon>
        <taxon>Pseudomonadati</taxon>
        <taxon>Pseudomonadota</taxon>
        <taxon>Alphaproteobacteria</taxon>
        <taxon>Rhodobacterales</taxon>
        <taxon>Paracoccaceae</taxon>
        <taxon>Tritonibacter</taxon>
    </lineage>
</organism>
<dbReference type="Proteomes" id="UP000013243">
    <property type="component" value="Chromosome"/>
</dbReference>
<dbReference type="STRING" id="1265309.K529_006300"/>
<dbReference type="AlphaFoldDB" id="A0A1B1A1C5"/>
<evidence type="ECO:0000313" key="3">
    <source>
        <dbReference type="EMBL" id="ANP40372.1"/>
    </source>
</evidence>
<reference evidence="3 4" key="1">
    <citation type="journal article" date="2016" name="ISME J.">
        <title>Global occurrence and heterogeneity of the Roseobacter-clade species Ruegeria mobilis.</title>
        <authorList>
            <person name="Sonnenschein E."/>
            <person name="Gram L."/>
        </authorList>
    </citation>
    <scope>NUCLEOTIDE SEQUENCE [LARGE SCALE GENOMIC DNA]</scope>
    <source>
        <strain evidence="3 4">F1926</strain>
    </source>
</reference>
<dbReference type="SMART" id="SM00306">
    <property type="entry name" value="HintN"/>
    <property type="match status" value="1"/>
</dbReference>
<gene>
    <name evidence="3" type="ORF">K529_006300</name>
</gene>
<dbReference type="Pfam" id="PF13403">
    <property type="entry name" value="Hint_2"/>
    <property type="match status" value="1"/>
</dbReference>
<name>A0A1B1A1C5_9RHOB</name>
<proteinExistence type="predicted"/>
<dbReference type="OrthoDB" id="6305173at2"/>
<evidence type="ECO:0000259" key="2">
    <source>
        <dbReference type="SMART" id="SM00306"/>
    </source>
</evidence>
<dbReference type="InterPro" id="IPR028992">
    <property type="entry name" value="Hedgehog/Intein_dom"/>
</dbReference>
<dbReference type="EMBL" id="CP015230">
    <property type="protein sequence ID" value="ANP40372.1"/>
    <property type="molecule type" value="Genomic_DNA"/>
</dbReference>
<dbReference type="RefSeq" id="WP_005606149.1">
    <property type="nucleotide sequence ID" value="NZ_CP015230.1"/>
</dbReference>
<dbReference type="GO" id="GO:0016539">
    <property type="term" value="P:intein-mediated protein splicing"/>
    <property type="evidence" value="ECO:0007669"/>
    <property type="project" value="InterPro"/>
</dbReference>
<dbReference type="KEGG" id="rmb:K529_006300"/>
<dbReference type="Gene3D" id="2.170.16.10">
    <property type="entry name" value="Hedgehog/Intein (Hint) domain"/>
    <property type="match status" value="1"/>
</dbReference>
<dbReference type="InterPro" id="IPR003587">
    <property type="entry name" value="Hint_dom_N"/>
</dbReference>
<protein>
    <recommendedName>
        <fullName evidence="2">Hint domain-containing protein</fullName>
    </recommendedName>
</protein>
<dbReference type="CDD" id="cd00081">
    <property type="entry name" value="Hint"/>
    <property type="match status" value="1"/>
</dbReference>
<dbReference type="InterPro" id="IPR006141">
    <property type="entry name" value="Intein_N"/>
</dbReference>
<accession>A0A1B1A1C5</accession>
<dbReference type="PROSITE" id="PS50817">
    <property type="entry name" value="INTEIN_N_TER"/>
    <property type="match status" value="1"/>
</dbReference>
<feature type="domain" description="Hint" evidence="2">
    <location>
        <begin position="170"/>
        <end position="286"/>
    </location>
</feature>
<evidence type="ECO:0000313" key="4">
    <source>
        <dbReference type="Proteomes" id="UP000013243"/>
    </source>
</evidence>
<dbReference type="GeneID" id="28249426"/>
<sequence length="364" mass="41124">MPTHRYFVYTADALSFSGGSVRLSSDVDPDADRRVVSISDNDNTLDGDFTRDERGADNNQRGTVYESDGSTLARVDGDYIYNDRIYAENQIVLTGDDGSQITLYALESGGEFIGYLPTTPLSRNVNYSYETHNVINDDELTGYNRYKYWQYVGEDETDAGSYSDIEGATVVCFTPNAQVTTPEGLRRIRKLNIGDQVLTRDRGYQTVRWIYRRRLSRFDLQKNPHLAPIVFERDALGPGCPKRRFKVSPQHRILIETHMSHLLFASHAILAPAKGLANGDTVYQDQSCAPITYVHLMFDQHEVIETDGLYSESYHPGEWVLTASQTHVRQELFQIFPELETSLSAYGPTCYPSVSVQEARLLIA</sequence>
<evidence type="ECO:0000256" key="1">
    <source>
        <dbReference type="SAM" id="MobiDB-lite"/>
    </source>
</evidence>
<feature type="region of interest" description="Disordered" evidence="1">
    <location>
        <begin position="38"/>
        <end position="65"/>
    </location>
</feature>